<comment type="caution">
    <text evidence="4">The sequence shown here is derived from an EMBL/GenBank/DDBJ whole genome shotgun (WGS) entry which is preliminary data.</text>
</comment>
<dbReference type="GO" id="GO:0006189">
    <property type="term" value="P:'de novo' IMP biosynthetic process"/>
    <property type="evidence" value="ECO:0007669"/>
    <property type="project" value="InterPro"/>
</dbReference>
<evidence type="ECO:0000313" key="4">
    <source>
        <dbReference type="EMBL" id="KKT39169.1"/>
    </source>
</evidence>
<dbReference type="Pfam" id="PF00551">
    <property type="entry name" value="Formyl_trans_N"/>
    <property type="match status" value="1"/>
</dbReference>
<dbReference type="PANTHER" id="PTHR42706:SF1">
    <property type="entry name" value="FORMYLTETRAHYDROFOLATE DEFORMYLASE 2, MITOCHONDRIAL"/>
    <property type="match status" value="1"/>
</dbReference>
<evidence type="ECO:0000256" key="2">
    <source>
        <dbReference type="ARBA" id="ARBA00022801"/>
    </source>
</evidence>
<dbReference type="EMBL" id="LCHM01000001">
    <property type="protein sequence ID" value="KKT39169.1"/>
    <property type="molecule type" value="Genomic_DNA"/>
</dbReference>
<dbReference type="GO" id="GO:0006730">
    <property type="term" value="P:one-carbon metabolic process"/>
    <property type="evidence" value="ECO:0007669"/>
    <property type="project" value="UniProtKB-KW"/>
</dbReference>
<organism evidence="4 5">
    <name type="scientific">Candidatus Gottesmanbacteria bacterium GW2011_GWB1_44_11c</name>
    <dbReference type="NCBI Taxonomy" id="1618447"/>
    <lineage>
        <taxon>Bacteria</taxon>
        <taxon>Candidatus Gottesmaniibacteriota</taxon>
    </lineage>
</organism>
<proteinExistence type="predicted"/>
<dbReference type="InterPro" id="IPR004810">
    <property type="entry name" value="PurU"/>
</dbReference>
<reference evidence="4 5" key="1">
    <citation type="journal article" date="2015" name="Nature">
        <title>rRNA introns, odd ribosomes, and small enigmatic genomes across a large radiation of phyla.</title>
        <authorList>
            <person name="Brown C.T."/>
            <person name="Hug L.A."/>
            <person name="Thomas B.C."/>
            <person name="Sharon I."/>
            <person name="Castelle C.J."/>
            <person name="Singh A."/>
            <person name="Wilkins M.J."/>
            <person name="Williams K.H."/>
            <person name="Banfield J.F."/>
        </authorList>
    </citation>
    <scope>NUCLEOTIDE SEQUENCE [LARGE SCALE GENOMIC DNA]</scope>
</reference>
<dbReference type="Gene3D" id="3.40.50.170">
    <property type="entry name" value="Formyl transferase, N-terminal domain"/>
    <property type="match status" value="1"/>
</dbReference>
<keyword evidence="4" id="KW-0808">Transferase</keyword>
<accession>A0A0G1JUP0</accession>
<name>A0A0G1JUP0_9BACT</name>
<dbReference type="InterPro" id="IPR002376">
    <property type="entry name" value="Formyl_transf_N"/>
</dbReference>
<dbReference type="GO" id="GO:0016740">
    <property type="term" value="F:transferase activity"/>
    <property type="evidence" value="ECO:0007669"/>
    <property type="project" value="UniProtKB-KW"/>
</dbReference>
<dbReference type="AlphaFoldDB" id="A0A0G1JUP0"/>
<dbReference type="InterPro" id="IPR036477">
    <property type="entry name" value="Formyl_transf_N_sf"/>
</dbReference>
<evidence type="ECO:0000313" key="5">
    <source>
        <dbReference type="Proteomes" id="UP000034617"/>
    </source>
</evidence>
<evidence type="ECO:0000259" key="3">
    <source>
        <dbReference type="Pfam" id="PF00551"/>
    </source>
</evidence>
<gene>
    <name evidence="4" type="ORF">UW22_C0001G0080</name>
</gene>
<evidence type="ECO:0000256" key="1">
    <source>
        <dbReference type="ARBA" id="ARBA00022563"/>
    </source>
</evidence>
<dbReference type="GO" id="GO:0008864">
    <property type="term" value="F:formyltetrahydrofolate deformylase activity"/>
    <property type="evidence" value="ECO:0007669"/>
    <property type="project" value="InterPro"/>
</dbReference>
<keyword evidence="2" id="KW-0378">Hydrolase</keyword>
<keyword evidence="1" id="KW-0554">One-carbon metabolism</keyword>
<dbReference type="Proteomes" id="UP000034617">
    <property type="component" value="Unassembled WGS sequence"/>
</dbReference>
<dbReference type="SUPFAM" id="SSF53328">
    <property type="entry name" value="Formyltransferase"/>
    <property type="match status" value="1"/>
</dbReference>
<sequence>MKSKNIRLAFYVTGSALRLLKLLKRNSVVIKDTVLVVNDDIPDVRLNALLSKNDIPYIEVNYRDLGLISDQKNIFISNLLLEKFNEYDIDYCFCFGGRILKGNLLRVYKNRIINFHPSILPSFPGIKSIDQALHKTSFLLGNTAHFIDEGIDTGPVIMQSILHRKKYATYESILGLQIPMIEQIYRWIIDNRLITINNSVDIKGADYTQTIFYPKLEVK</sequence>
<feature type="domain" description="Formyl transferase N-terminal" evidence="3">
    <location>
        <begin position="42"/>
        <end position="163"/>
    </location>
</feature>
<dbReference type="PANTHER" id="PTHR42706">
    <property type="entry name" value="FORMYLTETRAHYDROFOLATE DEFORMYLASE"/>
    <property type="match status" value="1"/>
</dbReference>
<protein>
    <submittedName>
        <fullName evidence="4">Phosphoribosylglycinamide formyltransferase</fullName>
    </submittedName>
</protein>